<gene>
    <name evidence="3" type="ORF">IAD24_03280</name>
</gene>
<organism evidence="3 4">
    <name type="scientific">Candidatus Aphodomorpha intestinavium</name>
    <dbReference type="NCBI Taxonomy" id="2840672"/>
    <lineage>
        <taxon>Bacteria</taxon>
        <taxon>Bacillati</taxon>
        <taxon>Bacillota</taxon>
        <taxon>Clostridia</taxon>
        <taxon>Eubacteriales</taxon>
        <taxon>Candidatus Aphodomorpha</taxon>
    </lineage>
</organism>
<dbReference type="PANTHER" id="PTHR16301:SF20">
    <property type="entry name" value="IMPACT FAMILY MEMBER YIGZ"/>
    <property type="match status" value="1"/>
</dbReference>
<dbReference type="Pfam" id="PF01205">
    <property type="entry name" value="Impact_N"/>
    <property type="match status" value="1"/>
</dbReference>
<sequence length="134" mass="14442">MAYRTVKQPGEAELVIKRSRFIGRCFPVADEQEALRLLEQVRRQHWDATHNCYAYSVGVSGACARYSDDGEPSGTAGLPMMEALRRSGVTDALVVVTRYFGGILLGAGGLVRAYSAAAAAAVRSAGEVEMRECV</sequence>
<protein>
    <submittedName>
        <fullName evidence="3">YigZ family protein</fullName>
    </submittedName>
</protein>
<dbReference type="SUPFAM" id="SSF54211">
    <property type="entry name" value="Ribosomal protein S5 domain 2-like"/>
    <property type="match status" value="1"/>
</dbReference>
<dbReference type="InterPro" id="IPR023582">
    <property type="entry name" value="Impact"/>
</dbReference>
<dbReference type="AlphaFoldDB" id="A0A9D1N3N8"/>
<name>A0A9D1N3N8_9FIRM</name>
<dbReference type="Gene3D" id="3.30.230.30">
    <property type="entry name" value="Impact, N-terminal domain"/>
    <property type="match status" value="1"/>
</dbReference>
<feature type="domain" description="Impact N-terminal" evidence="2">
    <location>
        <begin position="17"/>
        <end position="121"/>
    </location>
</feature>
<reference evidence="3" key="2">
    <citation type="journal article" date="2021" name="PeerJ">
        <title>Extensive microbial diversity within the chicken gut microbiome revealed by metagenomics and culture.</title>
        <authorList>
            <person name="Gilroy R."/>
            <person name="Ravi A."/>
            <person name="Getino M."/>
            <person name="Pursley I."/>
            <person name="Horton D.L."/>
            <person name="Alikhan N.F."/>
            <person name="Baker D."/>
            <person name="Gharbi K."/>
            <person name="Hall N."/>
            <person name="Watson M."/>
            <person name="Adriaenssens E.M."/>
            <person name="Foster-Nyarko E."/>
            <person name="Jarju S."/>
            <person name="Secka A."/>
            <person name="Antonio M."/>
            <person name="Oren A."/>
            <person name="Chaudhuri R.R."/>
            <person name="La Ragione R."/>
            <person name="Hildebrand F."/>
            <person name="Pallen M.J."/>
        </authorList>
    </citation>
    <scope>NUCLEOTIDE SEQUENCE</scope>
    <source>
        <strain evidence="3">ChiGjej2B2-16831</strain>
    </source>
</reference>
<evidence type="ECO:0000313" key="3">
    <source>
        <dbReference type="EMBL" id="HIU94159.1"/>
    </source>
</evidence>
<dbReference type="InterPro" id="IPR020569">
    <property type="entry name" value="UPF0029_Impact_CS"/>
</dbReference>
<comment type="similarity">
    <text evidence="1">Belongs to the IMPACT family.</text>
</comment>
<dbReference type="InterPro" id="IPR001498">
    <property type="entry name" value="Impact_N"/>
</dbReference>
<accession>A0A9D1N3N8</accession>
<reference evidence="3" key="1">
    <citation type="submission" date="2020-10" db="EMBL/GenBank/DDBJ databases">
        <authorList>
            <person name="Gilroy R."/>
        </authorList>
    </citation>
    <scope>NUCLEOTIDE SEQUENCE</scope>
    <source>
        <strain evidence="3">ChiGjej2B2-16831</strain>
    </source>
</reference>
<dbReference type="InterPro" id="IPR020568">
    <property type="entry name" value="Ribosomal_Su5_D2-typ_SF"/>
</dbReference>
<feature type="non-terminal residue" evidence="3">
    <location>
        <position position="134"/>
    </location>
</feature>
<dbReference type="GO" id="GO:0005737">
    <property type="term" value="C:cytoplasm"/>
    <property type="evidence" value="ECO:0007669"/>
    <property type="project" value="TreeGrafter"/>
</dbReference>
<comment type="caution">
    <text evidence="3">The sequence shown here is derived from an EMBL/GenBank/DDBJ whole genome shotgun (WGS) entry which is preliminary data.</text>
</comment>
<dbReference type="EMBL" id="DVNZ01000103">
    <property type="protein sequence ID" value="HIU94159.1"/>
    <property type="molecule type" value="Genomic_DNA"/>
</dbReference>
<evidence type="ECO:0000313" key="4">
    <source>
        <dbReference type="Proteomes" id="UP000824128"/>
    </source>
</evidence>
<dbReference type="PANTHER" id="PTHR16301">
    <property type="entry name" value="IMPACT-RELATED"/>
    <property type="match status" value="1"/>
</dbReference>
<dbReference type="GO" id="GO:0006446">
    <property type="term" value="P:regulation of translational initiation"/>
    <property type="evidence" value="ECO:0007669"/>
    <property type="project" value="TreeGrafter"/>
</dbReference>
<evidence type="ECO:0000256" key="1">
    <source>
        <dbReference type="ARBA" id="ARBA00007665"/>
    </source>
</evidence>
<evidence type="ECO:0000259" key="2">
    <source>
        <dbReference type="Pfam" id="PF01205"/>
    </source>
</evidence>
<dbReference type="Proteomes" id="UP000824128">
    <property type="component" value="Unassembled WGS sequence"/>
</dbReference>
<dbReference type="InterPro" id="IPR036956">
    <property type="entry name" value="Impact_N_sf"/>
</dbReference>
<proteinExistence type="inferred from homology"/>
<dbReference type="PROSITE" id="PS00910">
    <property type="entry name" value="UPF0029"/>
    <property type="match status" value="1"/>
</dbReference>